<feature type="transmembrane region" description="Helical" evidence="8">
    <location>
        <begin position="204"/>
        <end position="220"/>
    </location>
</feature>
<dbReference type="PANTHER" id="PTHR30269">
    <property type="entry name" value="TRANSMEMBRANE PROTEIN YFCA"/>
    <property type="match status" value="1"/>
</dbReference>
<accession>A0A1G5R8N7</accession>
<evidence type="ECO:0000256" key="1">
    <source>
        <dbReference type="ARBA" id="ARBA00004651"/>
    </source>
</evidence>
<feature type="transmembrane region" description="Helical" evidence="8">
    <location>
        <begin position="38"/>
        <end position="61"/>
    </location>
</feature>
<evidence type="ECO:0000256" key="4">
    <source>
        <dbReference type="ARBA" id="ARBA00022475"/>
    </source>
</evidence>
<evidence type="ECO:0000313" key="10">
    <source>
        <dbReference type="Proteomes" id="UP000198767"/>
    </source>
</evidence>
<evidence type="ECO:0000256" key="8">
    <source>
        <dbReference type="RuleBase" id="RU363041"/>
    </source>
</evidence>
<dbReference type="RefSeq" id="WP_090220358.1">
    <property type="nucleotide sequence ID" value="NZ_FMWG01000010.1"/>
</dbReference>
<keyword evidence="5 8" id="KW-0812">Transmembrane</keyword>
<evidence type="ECO:0000256" key="3">
    <source>
        <dbReference type="ARBA" id="ARBA00022448"/>
    </source>
</evidence>
<dbReference type="OrthoDB" id="9800873at2"/>
<dbReference type="Pfam" id="PF01925">
    <property type="entry name" value="TauE"/>
    <property type="match status" value="1"/>
</dbReference>
<comment type="subcellular location">
    <subcellularLocation>
        <location evidence="1 8">Cell membrane</location>
        <topology evidence="1 8">Multi-pass membrane protein</topology>
    </subcellularLocation>
</comment>
<keyword evidence="3" id="KW-0813">Transport</keyword>
<feature type="transmembrane region" description="Helical" evidence="8">
    <location>
        <begin position="82"/>
        <end position="101"/>
    </location>
</feature>
<dbReference type="GO" id="GO:0005886">
    <property type="term" value="C:plasma membrane"/>
    <property type="evidence" value="ECO:0007669"/>
    <property type="project" value="UniProtKB-SubCell"/>
</dbReference>
<keyword evidence="7 8" id="KW-0472">Membrane</keyword>
<proteinExistence type="inferred from homology"/>
<evidence type="ECO:0000313" key="9">
    <source>
        <dbReference type="EMBL" id="SCZ70445.1"/>
    </source>
</evidence>
<feature type="transmembrane region" description="Helical" evidence="8">
    <location>
        <begin position="232"/>
        <end position="249"/>
    </location>
</feature>
<dbReference type="AlphaFoldDB" id="A0A1G5R8N7"/>
<sequence length="255" mass="27060">MEYFFTGMTPLQLLAGFCVAVVAGTVKGTVGFGMPMILISGLSIFVAPDIALAWLILPTLATNGFQALHEGVGAAWRSMKRFRLYLSVGGICLIGSAQLVTLMPQHIMLLIIGVPVMGFALMQLVGREIKLQRASWRAECAVASIAGFSGGISGVWGPPTVAYLTALGTEKREQMRAQGVIYGLGSIALLGAHIGSGVVRQETLPMSCLMIAPSLLGMWLGNKLQSRIDQAMFKKATLVVLLVVSANLVRRGLLG</sequence>
<reference evidence="9 10" key="1">
    <citation type="submission" date="2016-10" db="EMBL/GenBank/DDBJ databases">
        <authorList>
            <person name="de Groot N.N."/>
        </authorList>
    </citation>
    <scope>NUCLEOTIDE SEQUENCE [LARGE SCALE GENOMIC DNA]</scope>
    <source>
        <strain evidence="9 10">U95</strain>
    </source>
</reference>
<comment type="similarity">
    <text evidence="2 8">Belongs to the 4-toluene sulfonate uptake permease (TSUP) (TC 2.A.102) family.</text>
</comment>
<evidence type="ECO:0000256" key="5">
    <source>
        <dbReference type="ARBA" id="ARBA00022692"/>
    </source>
</evidence>
<dbReference type="PANTHER" id="PTHR30269:SF32">
    <property type="entry name" value="MEMBRANE TRANSPORTER PROTEIN-RELATED"/>
    <property type="match status" value="1"/>
</dbReference>
<name>A0A1G5R8N7_9RHOB</name>
<evidence type="ECO:0000256" key="6">
    <source>
        <dbReference type="ARBA" id="ARBA00022989"/>
    </source>
</evidence>
<dbReference type="EMBL" id="FMWG01000010">
    <property type="protein sequence ID" value="SCZ70445.1"/>
    <property type="molecule type" value="Genomic_DNA"/>
</dbReference>
<keyword evidence="4 8" id="KW-1003">Cell membrane</keyword>
<dbReference type="InterPro" id="IPR052017">
    <property type="entry name" value="TSUP"/>
</dbReference>
<dbReference type="STRING" id="1156985.SAMN04488118_110129"/>
<keyword evidence="6 8" id="KW-1133">Transmembrane helix</keyword>
<evidence type="ECO:0000256" key="7">
    <source>
        <dbReference type="ARBA" id="ARBA00023136"/>
    </source>
</evidence>
<dbReference type="InterPro" id="IPR002781">
    <property type="entry name" value="TM_pro_TauE-like"/>
</dbReference>
<keyword evidence="10" id="KW-1185">Reference proteome</keyword>
<feature type="transmembrane region" description="Helical" evidence="8">
    <location>
        <begin position="180"/>
        <end position="198"/>
    </location>
</feature>
<dbReference type="Proteomes" id="UP000198767">
    <property type="component" value="Unassembled WGS sequence"/>
</dbReference>
<organism evidence="9 10">
    <name type="scientific">Epibacterium ulvae</name>
    <dbReference type="NCBI Taxonomy" id="1156985"/>
    <lineage>
        <taxon>Bacteria</taxon>
        <taxon>Pseudomonadati</taxon>
        <taxon>Pseudomonadota</taxon>
        <taxon>Alphaproteobacteria</taxon>
        <taxon>Rhodobacterales</taxon>
        <taxon>Roseobacteraceae</taxon>
        <taxon>Epibacterium</taxon>
    </lineage>
</organism>
<protein>
    <recommendedName>
        <fullName evidence="8">Probable membrane transporter protein</fullName>
    </recommendedName>
</protein>
<feature type="transmembrane region" description="Helical" evidence="8">
    <location>
        <begin position="107"/>
        <end position="125"/>
    </location>
</feature>
<gene>
    <name evidence="9" type="ORF">SAMN04488118_110129</name>
</gene>
<evidence type="ECO:0000256" key="2">
    <source>
        <dbReference type="ARBA" id="ARBA00009142"/>
    </source>
</evidence>